<keyword evidence="1" id="KW-0472">Membrane</keyword>
<keyword evidence="4" id="KW-1185">Reference proteome</keyword>
<feature type="transmembrane region" description="Helical" evidence="1">
    <location>
        <begin position="69"/>
        <end position="88"/>
    </location>
</feature>
<feature type="transmembrane region" description="Helical" evidence="1">
    <location>
        <begin position="30"/>
        <end position="49"/>
    </location>
</feature>
<dbReference type="InterPro" id="IPR037185">
    <property type="entry name" value="EmrE-like"/>
</dbReference>
<dbReference type="PANTHER" id="PTHR22911:SF76">
    <property type="entry name" value="EAMA DOMAIN-CONTAINING PROTEIN"/>
    <property type="match status" value="1"/>
</dbReference>
<dbReference type="InterPro" id="IPR000620">
    <property type="entry name" value="EamA_dom"/>
</dbReference>
<organism evidence="3 4">
    <name type="scientific">Candidatus Bealeia paramacronuclearis</name>
    <dbReference type="NCBI Taxonomy" id="1921001"/>
    <lineage>
        <taxon>Bacteria</taxon>
        <taxon>Pseudomonadati</taxon>
        <taxon>Pseudomonadota</taxon>
        <taxon>Alphaproteobacteria</taxon>
        <taxon>Holosporales</taxon>
        <taxon>Holosporaceae</taxon>
        <taxon>Candidatus Bealeia</taxon>
    </lineage>
</organism>
<keyword evidence="1" id="KW-1133">Transmembrane helix</keyword>
<evidence type="ECO:0000313" key="4">
    <source>
        <dbReference type="Proteomes" id="UP001330434"/>
    </source>
</evidence>
<dbReference type="EMBL" id="CP133270">
    <property type="protein sequence ID" value="WVX67393.1"/>
    <property type="molecule type" value="Genomic_DNA"/>
</dbReference>
<reference evidence="3 4" key="1">
    <citation type="journal article" date="2024" name="Environ. Microbiol.">
        <title>Novel evolutionary insights on the interactions of the Holosporales (Alphaproteobacteria) with eukaryotic hosts from comparative genomics.</title>
        <authorList>
            <person name="Giovannini M."/>
            <person name="Petroni G."/>
            <person name="Castelli M."/>
        </authorList>
    </citation>
    <scope>NUCLEOTIDE SEQUENCE [LARGE SCALE GENOMIC DNA]</scope>
    <source>
        <strain evidence="3 4">US_Bl 15I1</strain>
    </source>
</reference>
<feature type="transmembrane region" description="Helical" evidence="1">
    <location>
        <begin position="7"/>
        <end position="24"/>
    </location>
</feature>
<evidence type="ECO:0000259" key="2">
    <source>
        <dbReference type="Pfam" id="PF00892"/>
    </source>
</evidence>
<dbReference type="Pfam" id="PF00892">
    <property type="entry name" value="EamA"/>
    <property type="match status" value="1"/>
</dbReference>
<gene>
    <name evidence="3" type="ORF">Bealeia1_01595</name>
</gene>
<dbReference type="Proteomes" id="UP001330434">
    <property type="component" value="Chromosome"/>
</dbReference>
<sequence>MTQMKNYIPAALAILGISLSPIFVKLSEVGVISTGFFRFFLALPFLWGWMIHEQSGAKVEHLPRSIKDYISLFLSGTFLGLDIIFWHWSLNNTHIANSMLLNNLTAILVALYAWLIWKEKITAFTVLGIFVASLGAIILVTDGGLITAL</sequence>
<name>A0ABZ2C749_9PROT</name>
<proteinExistence type="predicted"/>
<dbReference type="PANTHER" id="PTHR22911">
    <property type="entry name" value="ACYL-MALONYL CONDENSING ENZYME-RELATED"/>
    <property type="match status" value="1"/>
</dbReference>
<feature type="transmembrane region" description="Helical" evidence="1">
    <location>
        <begin position="124"/>
        <end position="146"/>
    </location>
</feature>
<evidence type="ECO:0000313" key="3">
    <source>
        <dbReference type="EMBL" id="WVX67393.1"/>
    </source>
</evidence>
<feature type="domain" description="EamA" evidence="2">
    <location>
        <begin position="9"/>
        <end position="140"/>
    </location>
</feature>
<accession>A0ABZ2C749</accession>
<evidence type="ECO:0000256" key="1">
    <source>
        <dbReference type="SAM" id="Phobius"/>
    </source>
</evidence>
<keyword evidence="1" id="KW-0812">Transmembrane</keyword>
<protein>
    <submittedName>
        <fullName evidence="3">DMT family transporter</fullName>
    </submittedName>
</protein>
<dbReference type="RefSeq" id="WP_331256154.1">
    <property type="nucleotide sequence ID" value="NZ_CP133270.1"/>
</dbReference>
<dbReference type="SUPFAM" id="SSF103481">
    <property type="entry name" value="Multidrug resistance efflux transporter EmrE"/>
    <property type="match status" value="1"/>
</dbReference>
<feature type="transmembrane region" description="Helical" evidence="1">
    <location>
        <begin position="100"/>
        <end position="117"/>
    </location>
</feature>